<name>A0A8S0RFQ0_OLEEU</name>
<reference evidence="1 2" key="1">
    <citation type="submission" date="2019-12" db="EMBL/GenBank/DDBJ databases">
        <authorList>
            <person name="Alioto T."/>
            <person name="Alioto T."/>
            <person name="Gomez Garrido J."/>
        </authorList>
    </citation>
    <scope>NUCLEOTIDE SEQUENCE [LARGE SCALE GENOMIC DNA]</scope>
</reference>
<proteinExistence type="predicted"/>
<dbReference type="Proteomes" id="UP000594638">
    <property type="component" value="Unassembled WGS sequence"/>
</dbReference>
<gene>
    <name evidence="1" type="ORF">OLEA9_A119168</name>
</gene>
<organism evidence="1 2">
    <name type="scientific">Olea europaea subsp. europaea</name>
    <dbReference type="NCBI Taxonomy" id="158383"/>
    <lineage>
        <taxon>Eukaryota</taxon>
        <taxon>Viridiplantae</taxon>
        <taxon>Streptophyta</taxon>
        <taxon>Embryophyta</taxon>
        <taxon>Tracheophyta</taxon>
        <taxon>Spermatophyta</taxon>
        <taxon>Magnoliopsida</taxon>
        <taxon>eudicotyledons</taxon>
        <taxon>Gunneridae</taxon>
        <taxon>Pentapetalae</taxon>
        <taxon>asterids</taxon>
        <taxon>lamiids</taxon>
        <taxon>Lamiales</taxon>
        <taxon>Oleaceae</taxon>
        <taxon>Oleeae</taxon>
        <taxon>Olea</taxon>
    </lineage>
</organism>
<comment type="caution">
    <text evidence="1">The sequence shown here is derived from an EMBL/GenBank/DDBJ whole genome shotgun (WGS) entry which is preliminary data.</text>
</comment>
<dbReference type="AlphaFoldDB" id="A0A8S0RFQ0"/>
<dbReference type="EMBL" id="CACTIH010003613">
    <property type="protein sequence ID" value="CAA2977913.1"/>
    <property type="molecule type" value="Genomic_DNA"/>
</dbReference>
<dbReference type="OrthoDB" id="10265654at2759"/>
<evidence type="ECO:0000313" key="2">
    <source>
        <dbReference type="Proteomes" id="UP000594638"/>
    </source>
</evidence>
<protein>
    <submittedName>
        <fullName evidence="1">MEI2-like 4</fullName>
    </submittedName>
</protein>
<dbReference type="Gramene" id="OE9A119168T1">
    <property type="protein sequence ID" value="OE9A119168C1"/>
    <property type="gene ID" value="OE9A119168"/>
</dbReference>
<accession>A0A8S0RFQ0</accession>
<keyword evidence="2" id="KW-1185">Reference proteome</keyword>
<sequence>MAKGFELPEYYLCRGRKVNLTLGMQVVREERASSHSLPSAVDHDLGPRPSSIAEETFESLEEIEAQTIPNLLPDDDDLFSGVTDGLDSIARPNNRDDMEDLDLCSSVGGLEDWS</sequence>
<evidence type="ECO:0000313" key="1">
    <source>
        <dbReference type="EMBL" id="CAA2977913.1"/>
    </source>
</evidence>